<gene>
    <name evidence="5" type="ORF">AIOL_001371</name>
</gene>
<feature type="compositionally biased region" description="Low complexity" evidence="3">
    <location>
        <begin position="230"/>
        <end position="239"/>
    </location>
</feature>
<comment type="subcellular location">
    <subcellularLocation>
        <location evidence="1">Secreted</location>
    </subcellularLocation>
</comment>
<dbReference type="PANTHER" id="PTHR38340:SF1">
    <property type="entry name" value="S-LAYER PROTEIN"/>
    <property type="match status" value="1"/>
</dbReference>
<dbReference type="OrthoDB" id="6305173at2"/>
<evidence type="ECO:0000256" key="3">
    <source>
        <dbReference type="SAM" id="MobiDB-lite"/>
    </source>
</evidence>
<evidence type="ECO:0000313" key="6">
    <source>
        <dbReference type="Proteomes" id="UP000037178"/>
    </source>
</evidence>
<feature type="compositionally biased region" description="Polar residues" evidence="3">
    <location>
        <begin position="183"/>
        <end position="192"/>
    </location>
</feature>
<dbReference type="InterPro" id="IPR011049">
    <property type="entry name" value="Serralysin-like_metalloprot_C"/>
</dbReference>
<dbReference type="InterPro" id="IPR001343">
    <property type="entry name" value="Hemolysn_Ca-bd"/>
</dbReference>
<evidence type="ECO:0000259" key="4">
    <source>
        <dbReference type="Pfam" id="PF13403"/>
    </source>
</evidence>
<dbReference type="InterPro" id="IPR050557">
    <property type="entry name" value="RTX_toxin/Mannuronan_C5-epim"/>
</dbReference>
<feature type="region of interest" description="Disordered" evidence="3">
    <location>
        <begin position="137"/>
        <end position="287"/>
    </location>
</feature>
<dbReference type="PRINTS" id="PR00313">
    <property type="entry name" value="CABNDNGRPT"/>
</dbReference>
<dbReference type="Proteomes" id="UP000037178">
    <property type="component" value="Unassembled WGS sequence"/>
</dbReference>
<feature type="compositionally biased region" description="Gly residues" evidence="3">
    <location>
        <begin position="240"/>
        <end position="253"/>
    </location>
</feature>
<dbReference type="Pfam" id="PF13403">
    <property type="entry name" value="Hint_2"/>
    <property type="match status" value="1"/>
</dbReference>
<dbReference type="SUPFAM" id="SSF51120">
    <property type="entry name" value="beta-Roll"/>
    <property type="match status" value="3"/>
</dbReference>
<dbReference type="EC" id="3.1.3.1" evidence="5"/>
<dbReference type="AlphaFoldDB" id="A0A0J9E151"/>
<dbReference type="PATRIC" id="fig|1675527.3.peg.1456"/>
<accession>A0A0J9E151</accession>
<dbReference type="SUPFAM" id="SSF51294">
    <property type="entry name" value="Hedgehog/intein (Hint) domain"/>
    <property type="match status" value="1"/>
</dbReference>
<keyword evidence="6" id="KW-1185">Reference proteome</keyword>
<reference evidence="5 6" key="1">
    <citation type="submission" date="2015-06" db="EMBL/GenBank/DDBJ databases">
        <title>Draft genome sequence of an Alphaproteobacteria species associated to the Mediterranean sponge Oscarella lobularis.</title>
        <authorList>
            <person name="Jourda C."/>
            <person name="Santini S."/>
            <person name="Claverie J.-M."/>
        </authorList>
    </citation>
    <scope>NUCLEOTIDE SEQUENCE [LARGE SCALE GENOMIC DNA]</scope>
    <source>
        <strain evidence="5">IGS</strain>
    </source>
</reference>
<dbReference type="STRING" id="1675527.AIOL_001371"/>
<feature type="domain" description="Hedgehog/Intein (Hint)" evidence="4">
    <location>
        <begin position="544"/>
        <end position="684"/>
    </location>
</feature>
<evidence type="ECO:0000313" key="5">
    <source>
        <dbReference type="EMBL" id="KMW56417.1"/>
    </source>
</evidence>
<dbReference type="InterPro" id="IPR018511">
    <property type="entry name" value="Hemolysin-typ_Ca-bd_CS"/>
</dbReference>
<keyword evidence="5" id="KW-0378">Hydrolase</keyword>
<comment type="caution">
    <text evidence="5">The sequence shown here is derived from an EMBL/GenBank/DDBJ whole genome shotgun (WGS) entry which is preliminary data.</text>
</comment>
<organism evidence="5 6">
    <name type="scientific">Candidatus Rhodobacter oscarellae</name>
    <dbReference type="NCBI Taxonomy" id="1675527"/>
    <lineage>
        <taxon>Bacteria</taxon>
        <taxon>Pseudomonadati</taxon>
        <taxon>Pseudomonadota</taxon>
        <taxon>Alphaproteobacteria</taxon>
        <taxon>Rhodobacterales</taxon>
        <taxon>Rhodobacter group</taxon>
        <taxon>Rhodobacter</taxon>
    </lineage>
</organism>
<dbReference type="PROSITE" id="PS00330">
    <property type="entry name" value="HEMOLYSIN_CALCIUM"/>
    <property type="match status" value="3"/>
</dbReference>
<dbReference type="PANTHER" id="PTHR38340">
    <property type="entry name" value="S-LAYER PROTEIN"/>
    <property type="match status" value="1"/>
</dbReference>
<dbReference type="GO" id="GO:0005509">
    <property type="term" value="F:calcium ion binding"/>
    <property type="evidence" value="ECO:0007669"/>
    <property type="project" value="InterPro"/>
</dbReference>
<evidence type="ECO:0000256" key="1">
    <source>
        <dbReference type="ARBA" id="ARBA00004613"/>
    </source>
</evidence>
<dbReference type="InterPro" id="IPR036844">
    <property type="entry name" value="Hint_dom_sf"/>
</dbReference>
<protein>
    <submittedName>
        <fullName evidence="5">Alkaline phosphatase</fullName>
        <ecNumber evidence="5">3.1.3.1</ecNumber>
    </submittedName>
</protein>
<keyword evidence="2" id="KW-0964">Secreted</keyword>
<dbReference type="GO" id="GO:0004035">
    <property type="term" value="F:alkaline phosphatase activity"/>
    <property type="evidence" value="ECO:0007669"/>
    <property type="project" value="UniProtKB-EC"/>
</dbReference>
<dbReference type="Gene3D" id="2.150.10.10">
    <property type="entry name" value="Serralysin-like metalloprotease, C-terminal"/>
    <property type="match status" value="5"/>
</dbReference>
<feature type="region of interest" description="Disordered" evidence="3">
    <location>
        <begin position="314"/>
        <end position="343"/>
    </location>
</feature>
<dbReference type="Pfam" id="PF00353">
    <property type="entry name" value="HemolysinCabind"/>
    <property type="match status" value="7"/>
</dbReference>
<dbReference type="RefSeq" id="WP_049642310.1">
    <property type="nucleotide sequence ID" value="NZ_LFTY01000002.1"/>
</dbReference>
<dbReference type="GO" id="GO:0005576">
    <property type="term" value="C:extracellular region"/>
    <property type="evidence" value="ECO:0007669"/>
    <property type="project" value="UniProtKB-SubCell"/>
</dbReference>
<name>A0A0J9E151_9RHOB</name>
<dbReference type="InterPro" id="IPR028992">
    <property type="entry name" value="Hedgehog/Intein_dom"/>
</dbReference>
<evidence type="ECO:0000256" key="2">
    <source>
        <dbReference type="ARBA" id="ARBA00022525"/>
    </source>
</evidence>
<dbReference type="EMBL" id="LFTY01000002">
    <property type="protein sequence ID" value="KMW56417.1"/>
    <property type="molecule type" value="Genomic_DNA"/>
</dbReference>
<sequence length="765" mass="78196">MATYWITTSNWNDAAFWSSVSETTNGHTLDFSALPSNYSVLADYGSGRVTISDGTTTFIVGEPGDGGADANFGGSTDLDLFDCVIGSEGDDTIEGATSGSADFFDGGGGNDSINSGGGADTVLGGDGNDTINGYAGNDSIEGGAGDDSIQAEFGDDTVLGGAGSDTIDGYAGHDSIDGGADNDSLTGENGNDTLIGGSGDDTLLGENDDDSLDGGIGNDTLDGGSGNDTLLGDDGADSLVGGGGLDSLDGGDGNDTLQSGWHDDTVEGGAGDDSISGGSGDDLLRGGDDNDSINGWADNDLIYGDAGDDSLIGEQGNDTLYGGTGNDSLHGQGGADALYGEGGDDYIQVDTDNQDDLVVGGETDETAGDTLLFVDNNGLGIDVTYSGDEAGTGTNNGNVTTFSEIENLVLGDNADTVDGSADTAGLNIDGGAGDDSITAGQGDDLLTGGAGEDVYTFQSGTGADTISDFDLGDDDSDGFFNDQIDVSALTDADGNPVNAWDVTVSDDGFGNALLTFPNGETVLLEGVAPAQIDEAQELFAAGIPCFCDDTLIATRKGEVPVQELRPGDMVRTLDHGEQPVRWIGQRSYDAETLRQHPKHRPILIGKGALGNHSPLLVSPLHGMLVGPDQGLLGEGFARAKDLMQVPGAVRRAKGKRAVRYNHVLLPQHAVIFANGAATESFYPGPESLCLFGLDQIATLERILPGIGSKPVGDIYGPTARPYLRAQEVKCLVNLRARGRAQFRARLGQGLTRMNLEPPLGALNAP</sequence>
<proteinExistence type="predicted"/>